<dbReference type="InterPro" id="IPR036412">
    <property type="entry name" value="HAD-like_sf"/>
</dbReference>
<protein>
    <submittedName>
        <fullName evidence="13">Metal cation transporting ATPase H</fullName>
    </submittedName>
</protein>
<feature type="compositionally biased region" description="Basic and acidic residues" evidence="10">
    <location>
        <begin position="225"/>
        <end position="240"/>
    </location>
</feature>
<evidence type="ECO:0000256" key="10">
    <source>
        <dbReference type="SAM" id="MobiDB-lite"/>
    </source>
</evidence>
<feature type="region of interest" description="Disordered" evidence="10">
    <location>
        <begin position="225"/>
        <end position="251"/>
    </location>
</feature>
<dbReference type="PANTHER" id="PTHR24093">
    <property type="entry name" value="CATION TRANSPORTING ATPASE"/>
    <property type="match status" value="1"/>
</dbReference>
<feature type="compositionally biased region" description="Basic and acidic residues" evidence="10">
    <location>
        <begin position="1418"/>
        <end position="1433"/>
    </location>
</feature>
<dbReference type="GO" id="GO:0005388">
    <property type="term" value="F:P-type calcium transporter activity"/>
    <property type="evidence" value="ECO:0007669"/>
    <property type="project" value="TreeGrafter"/>
</dbReference>
<dbReference type="SUPFAM" id="SSF81653">
    <property type="entry name" value="Calcium ATPase, transduction domain A"/>
    <property type="match status" value="1"/>
</dbReference>
<evidence type="ECO:0000256" key="1">
    <source>
        <dbReference type="ARBA" id="ARBA00004651"/>
    </source>
</evidence>
<dbReference type="Pfam" id="PF00689">
    <property type="entry name" value="Cation_ATPase_C"/>
    <property type="match status" value="1"/>
</dbReference>
<dbReference type="NCBIfam" id="TIGR01494">
    <property type="entry name" value="ATPase_P-type"/>
    <property type="match status" value="2"/>
</dbReference>
<evidence type="ECO:0000256" key="2">
    <source>
        <dbReference type="ARBA" id="ARBA00022475"/>
    </source>
</evidence>
<feature type="compositionally biased region" description="Acidic residues" evidence="10">
    <location>
        <begin position="1403"/>
        <end position="1415"/>
    </location>
</feature>
<dbReference type="SFLD" id="SFLDF00027">
    <property type="entry name" value="p-type_atpase"/>
    <property type="match status" value="1"/>
</dbReference>
<evidence type="ECO:0000256" key="6">
    <source>
        <dbReference type="ARBA" id="ARBA00022967"/>
    </source>
</evidence>
<feature type="region of interest" description="Disordered" evidence="10">
    <location>
        <begin position="1403"/>
        <end position="1443"/>
    </location>
</feature>
<dbReference type="EMBL" id="AP023287">
    <property type="protein sequence ID" value="BCI52055.1"/>
    <property type="molecule type" value="Genomic_DNA"/>
</dbReference>
<accession>A0A6S6P0Y2</accession>
<organism evidence="13 14">
    <name type="scientific">Mycolicibacterium litorale</name>
    <dbReference type="NCBI Taxonomy" id="758802"/>
    <lineage>
        <taxon>Bacteria</taxon>
        <taxon>Bacillati</taxon>
        <taxon>Actinomycetota</taxon>
        <taxon>Actinomycetes</taxon>
        <taxon>Mycobacteriales</taxon>
        <taxon>Mycobacteriaceae</taxon>
        <taxon>Mycolicibacterium</taxon>
    </lineage>
</organism>
<keyword evidence="7" id="KW-1133">Transmembrane helix</keyword>
<dbReference type="SUPFAM" id="SSF56784">
    <property type="entry name" value="HAD-like"/>
    <property type="match status" value="1"/>
</dbReference>
<dbReference type="PRINTS" id="PR00120">
    <property type="entry name" value="HATPASE"/>
</dbReference>
<dbReference type="InterPro" id="IPR006068">
    <property type="entry name" value="ATPase_P-typ_cation-transptr_C"/>
</dbReference>
<dbReference type="SUPFAM" id="SSF81660">
    <property type="entry name" value="Metal cation-transporting ATPase, ATP-binding domain N"/>
    <property type="match status" value="1"/>
</dbReference>
<name>A0A6S6P0Y2_9MYCO</name>
<dbReference type="InterPro" id="IPR023214">
    <property type="entry name" value="HAD_sf"/>
</dbReference>
<feature type="domain" description="P-type ATPase A" evidence="11">
    <location>
        <begin position="692"/>
        <end position="791"/>
    </location>
</feature>
<evidence type="ECO:0000313" key="13">
    <source>
        <dbReference type="EMBL" id="BCI52055.1"/>
    </source>
</evidence>
<evidence type="ECO:0000313" key="14">
    <source>
        <dbReference type="Proteomes" id="UP000515734"/>
    </source>
</evidence>
<evidence type="ECO:0000256" key="5">
    <source>
        <dbReference type="ARBA" id="ARBA00022842"/>
    </source>
</evidence>
<evidence type="ECO:0000256" key="4">
    <source>
        <dbReference type="ARBA" id="ARBA00022723"/>
    </source>
</evidence>
<dbReference type="GO" id="GO:0046872">
    <property type="term" value="F:metal ion binding"/>
    <property type="evidence" value="ECO:0007669"/>
    <property type="project" value="UniProtKB-KW"/>
</dbReference>
<feature type="domain" description="Cation-transporting P-type ATPase C-terminal" evidence="12">
    <location>
        <begin position="1241"/>
        <end position="1387"/>
    </location>
</feature>
<dbReference type="PANTHER" id="PTHR24093:SF513">
    <property type="entry name" value="CATION-TRANSPORTING ATPASE I-RELATED"/>
    <property type="match status" value="1"/>
</dbReference>
<keyword evidence="4" id="KW-0479">Metal-binding</keyword>
<dbReference type="Pfam" id="PF00702">
    <property type="entry name" value="Hydrolase"/>
    <property type="match status" value="1"/>
</dbReference>
<dbReference type="PRINTS" id="PR00119">
    <property type="entry name" value="CATATPASE"/>
</dbReference>
<keyword evidence="8" id="KW-0472">Membrane</keyword>
<dbReference type="Proteomes" id="UP000515734">
    <property type="component" value="Chromosome"/>
</dbReference>
<dbReference type="Gene3D" id="3.40.50.1000">
    <property type="entry name" value="HAD superfamily/HAD-like"/>
    <property type="match status" value="1"/>
</dbReference>
<evidence type="ECO:0000256" key="7">
    <source>
        <dbReference type="ARBA" id="ARBA00022989"/>
    </source>
</evidence>
<dbReference type="SUPFAM" id="SSF81665">
    <property type="entry name" value="Calcium ATPase, transmembrane domain M"/>
    <property type="match status" value="1"/>
</dbReference>
<sequence length="1443" mass="148903">MTAPLRAAETLTRTVAAVALEALGGPTARRCQAVGNRCWVEVRGLGGEHAHAIAAEVVRAVKELPGVRSVALNTTVARIVVTVDDDGPSLPDLLRTVDAAERAVDAGARRTRPMNLPGDDAILAARTAGAALSIAGLGLSVTASALRMRGVPDAVSAVPTLVDHMPRLRRKLEGRLGPDGTDLLFAAAHATMATLAVSPLSAAAEAAQRTMLAAEAWNDRAAWRRHEPSLSQHAADDRPPTKRVSPPEGMPERYADRAAAIGAGAGLALGVLSGNLGTAGEAAVVAAPKALRTTREAFACALSRGFADRHGGLVLHPRALRTLDRIDTVVIDPRALHTDEVMVSRVRGLTNSHRSRAWQAARKALADGTLTTGWHPMADVPGAGEDGEVLVSHVRDPYAAAVVAEARRTRPRIVSIADDGLRSLAQGFDHLHPVGESPDDALAEAVAAAKDDGATVLLITTADMTTPHAADVTVGVLREGRPPPWSADLLVDDLTGAWRVLHALPAARAASEKGVELSLSSSAVGALMLIPGVPGRGPASVQAGAMAGLLSGFSAGRRVFGDPLPSAEPGHDWHALPADEVAHLLPQRERSADDGSERSLIPEPVVAVWDYVRDFVGEVRANLADPLTPILVTGAMASALLGSPLDAALVGGVLLGNAALSAEQQLHAERILRRLLAVQDPPARRRLGADAADGEEEVAAKRLRPGDVIEVRSGEVVPADVRLTEALNVEVDESSLTGESLPVPKDTDPAPGAPLAERSCMLYAGSTVVAGSGVGIVTAVGSSSEMQRAMAMAPSKSREIGLQAQLRRITGRALPWSLGGGALVGVLSVLRRTPLRESAASAVGVMVAAVPEGLPLVATLAQLAAARRLSGESVLIRNPHSVEALARVQVVCFDKTGTLSENRLQVKALRPIEGYTEADVLAKAASTIVVRNGQRTEHATDDAILRAAGGDDPDAGTREPDAVLPFQSGRPYAAALTGNRLTIKGAPERISAALADDLTADGAALSGLLDEMTAQGLRVLAVAECDVSDDDARVAAGDPDRLEQLCACNLRPVGVVGLADTLRPSAGDLLRALDDKGIGVRLITGDHPVTASVVAGDLGLDVTPDQVVTGDEWENMSADERATAVAECTVFARMTPEHKIDVVQALEHSGVVTAMVGDGANDAAAIRAASVGIGVAAAGSDPARTAADVMLLDGRIEALLDAIDEGNQLWRRVQSAVSVLLGGNAGEVCFALISSLLTGRSVLNARQMLLVNMLTDALPAAALAVSPQSDTAEADRDESVMWQSIAIRGAATTTGATAAWLMASVTGTPRRAATAALIGLVSTQMLQTLLDSHAPLVVATNIGTFAAMIGIISTPAVSQVFGCTPVGPFAWAQAFLAAAGATAISALAPALLARLTGVGSVVDDDHDTGADEDGVDLAQRRGEDADGATEERVLATVSDQAVE</sequence>
<keyword evidence="2" id="KW-1003">Cell membrane</keyword>
<comment type="catalytic activity">
    <reaction evidence="9">
        <text>ATP + H2O = ADP + phosphate + H(+)</text>
        <dbReference type="Rhea" id="RHEA:13065"/>
        <dbReference type="ChEBI" id="CHEBI:15377"/>
        <dbReference type="ChEBI" id="CHEBI:15378"/>
        <dbReference type="ChEBI" id="CHEBI:30616"/>
        <dbReference type="ChEBI" id="CHEBI:43474"/>
        <dbReference type="ChEBI" id="CHEBI:456216"/>
    </reaction>
</comment>
<evidence type="ECO:0000259" key="11">
    <source>
        <dbReference type="Pfam" id="PF00122"/>
    </source>
</evidence>
<dbReference type="InterPro" id="IPR059000">
    <property type="entry name" value="ATPase_P-type_domA"/>
</dbReference>
<dbReference type="Gene3D" id="2.70.150.10">
    <property type="entry name" value="Calcium-transporting ATPase, cytoplasmic transduction domain A"/>
    <property type="match status" value="1"/>
</dbReference>
<dbReference type="GO" id="GO:0005524">
    <property type="term" value="F:ATP binding"/>
    <property type="evidence" value="ECO:0007669"/>
    <property type="project" value="InterPro"/>
</dbReference>
<evidence type="ECO:0000259" key="12">
    <source>
        <dbReference type="Pfam" id="PF00689"/>
    </source>
</evidence>
<dbReference type="SFLD" id="SFLDS00003">
    <property type="entry name" value="Haloacid_Dehalogenase"/>
    <property type="match status" value="1"/>
</dbReference>
<dbReference type="GO" id="GO:0005886">
    <property type="term" value="C:plasma membrane"/>
    <property type="evidence" value="ECO:0007669"/>
    <property type="project" value="UniProtKB-SubCell"/>
</dbReference>
<dbReference type="InterPro" id="IPR008250">
    <property type="entry name" value="ATPase_P-typ_transduc_dom_A_sf"/>
</dbReference>
<dbReference type="Gene3D" id="1.20.1110.10">
    <property type="entry name" value="Calcium-transporting ATPase, transmembrane domain"/>
    <property type="match status" value="1"/>
</dbReference>
<dbReference type="InterPro" id="IPR023299">
    <property type="entry name" value="ATPase_P-typ_cyto_dom_N"/>
</dbReference>
<dbReference type="SFLD" id="SFLDG00002">
    <property type="entry name" value="C1.7:_P-type_atpase_like"/>
    <property type="match status" value="1"/>
</dbReference>
<gene>
    <name evidence="13" type="primary">ctpH</name>
    <name evidence="13" type="ORF">NIIDNTM18_13330</name>
</gene>
<evidence type="ECO:0000256" key="9">
    <source>
        <dbReference type="ARBA" id="ARBA00049360"/>
    </source>
</evidence>
<dbReference type="InterPro" id="IPR001757">
    <property type="entry name" value="P_typ_ATPase"/>
</dbReference>
<evidence type="ECO:0000256" key="3">
    <source>
        <dbReference type="ARBA" id="ARBA00022692"/>
    </source>
</evidence>
<proteinExistence type="predicted"/>
<dbReference type="InterPro" id="IPR023298">
    <property type="entry name" value="ATPase_P-typ_TM_dom_sf"/>
</dbReference>
<dbReference type="Pfam" id="PF00122">
    <property type="entry name" value="E1-E2_ATPase"/>
    <property type="match status" value="1"/>
</dbReference>
<keyword evidence="5" id="KW-0460">Magnesium</keyword>
<keyword evidence="3" id="KW-0812">Transmembrane</keyword>
<dbReference type="InterPro" id="IPR044492">
    <property type="entry name" value="P_typ_ATPase_HD_dom"/>
</dbReference>
<dbReference type="GO" id="GO:0016887">
    <property type="term" value="F:ATP hydrolysis activity"/>
    <property type="evidence" value="ECO:0007669"/>
    <property type="project" value="InterPro"/>
</dbReference>
<reference evidence="13 14" key="1">
    <citation type="submission" date="2020-07" db="EMBL/GenBank/DDBJ databases">
        <title>Complete genome sequence of Mycolicibacterium litorale like strain isolated from cardiac implantable electronic device infection.</title>
        <authorList>
            <person name="Fukano H."/>
            <person name="Miyama H."/>
            <person name="Hoshino Y."/>
        </authorList>
    </citation>
    <scope>NUCLEOTIDE SEQUENCE [LARGE SCALE GENOMIC DNA]</scope>
    <source>
        <strain evidence="13 14">NIIDNTM18</strain>
    </source>
</reference>
<keyword evidence="6" id="KW-1278">Translocase</keyword>
<evidence type="ECO:0000256" key="8">
    <source>
        <dbReference type="ARBA" id="ARBA00023136"/>
    </source>
</evidence>
<dbReference type="Gene3D" id="3.40.1110.10">
    <property type="entry name" value="Calcium-transporting ATPase, cytoplasmic domain N"/>
    <property type="match status" value="1"/>
</dbReference>
<comment type="subcellular location">
    <subcellularLocation>
        <location evidence="1">Cell membrane</location>
        <topology evidence="1">Multi-pass membrane protein</topology>
    </subcellularLocation>
</comment>